<evidence type="ECO:0000313" key="2">
    <source>
        <dbReference type="Proteomes" id="UP000828941"/>
    </source>
</evidence>
<dbReference type="EMBL" id="CM039437">
    <property type="protein sequence ID" value="KAI4306632.1"/>
    <property type="molecule type" value="Genomic_DNA"/>
</dbReference>
<keyword evidence="2" id="KW-1185">Reference proteome</keyword>
<proteinExistence type="predicted"/>
<dbReference type="Proteomes" id="UP000828941">
    <property type="component" value="Chromosome 12"/>
</dbReference>
<comment type="caution">
    <text evidence="1">The sequence shown here is derived from an EMBL/GenBank/DDBJ whole genome shotgun (WGS) entry which is preliminary data.</text>
</comment>
<name>A0ACB9LAI3_BAUVA</name>
<gene>
    <name evidence="1" type="ORF">L6164_029893</name>
</gene>
<reference evidence="1 2" key="1">
    <citation type="journal article" date="2022" name="DNA Res.">
        <title>Chromosomal-level genome assembly of the orchid tree Bauhinia variegata (Leguminosae; Cercidoideae) supports the allotetraploid origin hypothesis of Bauhinia.</title>
        <authorList>
            <person name="Zhong Y."/>
            <person name="Chen Y."/>
            <person name="Zheng D."/>
            <person name="Pang J."/>
            <person name="Liu Y."/>
            <person name="Luo S."/>
            <person name="Meng S."/>
            <person name="Qian L."/>
            <person name="Wei D."/>
            <person name="Dai S."/>
            <person name="Zhou R."/>
        </authorList>
    </citation>
    <scope>NUCLEOTIDE SEQUENCE [LARGE SCALE GENOMIC DNA]</scope>
    <source>
        <strain evidence="1">BV-YZ2020</strain>
    </source>
</reference>
<organism evidence="1 2">
    <name type="scientific">Bauhinia variegata</name>
    <name type="common">Purple orchid tree</name>
    <name type="synonym">Phanera variegata</name>
    <dbReference type="NCBI Taxonomy" id="167791"/>
    <lineage>
        <taxon>Eukaryota</taxon>
        <taxon>Viridiplantae</taxon>
        <taxon>Streptophyta</taxon>
        <taxon>Embryophyta</taxon>
        <taxon>Tracheophyta</taxon>
        <taxon>Spermatophyta</taxon>
        <taxon>Magnoliopsida</taxon>
        <taxon>eudicotyledons</taxon>
        <taxon>Gunneridae</taxon>
        <taxon>Pentapetalae</taxon>
        <taxon>rosids</taxon>
        <taxon>fabids</taxon>
        <taxon>Fabales</taxon>
        <taxon>Fabaceae</taxon>
        <taxon>Cercidoideae</taxon>
        <taxon>Cercideae</taxon>
        <taxon>Bauhiniinae</taxon>
        <taxon>Bauhinia</taxon>
    </lineage>
</organism>
<sequence length="551" mass="62797">MLLDFDTSLLNYGAITFSQYGSNQSVIKVQFTMDSLSLFFALAAAFSAYFLWFYLLARDLSGPKLWPFVGSLPDLIKNRNRFHDWIAANLRATGGSATYQTCIIPFPFLARKEGFYTVTCHPKNIEHILRIRFDNYPKGPKWQTAFHDLLGQGIFNSDGETWLMQRKTAALEFTTRTLRQAMARWVNRTIKNRLWCILNKAAKENISVDLQELLLRLTFDNICGLTFGKDPETLSPELPENPFAIAFDTATEATMHRILYPGIIWRTQKILSIGAEKRLKKSLQVVENYMNDAVAARKENPSDDLLSRFMKKLDADGNPIPIHVLQRIALNFVLAGRDTSSVALSWFFWLVMNHPHVEDKIVKEISTVLKETRGDDQQKWVDEALDFDEADRLVYLKAALAETLRLYPSVPQDFKYAVSDDILPDGTFIPAGSTVTYSIYSVGRMKTIWGEDCMEFKPERWLSVQGDRFEPPKDGYKFVAFNAGPRTCLGKDLAYLQMKSVAAAVLLRYRLSLVPGHLVEQKMSLTLFLKNGLHVFLQPRKLQTPEVATKA</sequence>
<accession>A0ACB9LAI3</accession>
<evidence type="ECO:0000313" key="1">
    <source>
        <dbReference type="EMBL" id="KAI4306632.1"/>
    </source>
</evidence>
<protein>
    <submittedName>
        <fullName evidence="1">Uncharacterized protein</fullName>
    </submittedName>
</protein>